<dbReference type="InterPro" id="IPR051673">
    <property type="entry name" value="SSDNA_exonuclease_RecJ"/>
</dbReference>
<dbReference type="Proteomes" id="UP000241986">
    <property type="component" value="Unassembled WGS sequence"/>
</dbReference>
<evidence type="ECO:0000259" key="7">
    <source>
        <dbReference type="Pfam" id="PF01368"/>
    </source>
</evidence>
<feature type="coiled-coil region" evidence="6">
    <location>
        <begin position="308"/>
        <end position="335"/>
    </location>
</feature>
<comment type="similarity">
    <text evidence="1">Belongs to the RecJ family.</text>
</comment>
<proteinExistence type="inferred from homology"/>
<keyword evidence="3" id="KW-0540">Nuclease</keyword>
<dbReference type="GO" id="GO:0003676">
    <property type="term" value="F:nucleic acid binding"/>
    <property type="evidence" value="ECO:0007669"/>
    <property type="project" value="InterPro"/>
</dbReference>
<dbReference type="EMBL" id="PZKL01000037">
    <property type="protein sequence ID" value="PTH80177.1"/>
    <property type="molecule type" value="Genomic_DNA"/>
</dbReference>
<evidence type="ECO:0000313" key="11">
    <source>
        <dbReference type="Proteomes" id="UP000241986"/>
    </source>
</evidence>
<dbReference type="PANTHER" id="PTHR30255">
    <property type="entry name" value="SINGLE-STRANDED-DNA-SPECIFIC EXONUCLEASE RECJ"/>
    <property type="match status" value="1"/>
</dbReference>
<dbReference type="RefSeq" id="WP_107684059.1">
    <property type="nucleotide sequence ID" value="NZ_PZKL01000037.1"/>
</dbReference>
<dbReference type="Pfam" id="PF17768">
    <property type="entry name" value="RecJ_OB"/>
    <property type="match status" value="1"/>
</dbReference>
<evidence type="ECO:0000256" key="6">
    <source>
        <dbReference type="SAM" id="Coils"/>
    </source>
</evidence>
<evidence type="ECO:0000259" key="9">
    <source>
        <dbReference type="Pfam" id="PF17768"/>
    </source>
</evidence>
<feature type="domain" description="DDH" evidence="7">
    <location>
        <begin position="70"/>
        <end position="233"/>
    </location>
</feature>
<comment type="caution">
    <text evidence="10">The sequence shown here is derived from an EMBL/GenBank/DDBJ whole genome shotgun (WGS) entry which is preliminary data.</text>
</comment>
<dbReference type="InterPro" id="IPR038763">
    <property type="entry name" value="DHH_sf"/>
</dbReference>
<name>A0A2T4N069_AERVE</name>
<dbReference type="Gene3D" id="3.90.1640.30">
    <property type="match status" value="1"/>
</dbReference>
<gene>
    <name evidence="10" type="ORF">DAA48_16575</name>
</gene>
<dbReference type="InterPro" id="IPR003156">
    <property type="entry name" value="DHHA1_dom"/>
</dbReference>
<organism evidence="10 11">
    <name type="scientific">Aeromonas veronii</name>
    <dbReference type="NCBI Taxonomy" id="654"/>
    <lineage>
        <taxon>Bacteria</taxon>
        <taxon>Pseudomonadati</taxon>
        <taxon>Pseudomonadota</taxon>
        <taxon>Gammaproteobacteria</taxon>
        <taxon>Aeromonadales</taxon>
        <taxon>Aeromonadaceae</taxon>
        <taxon>Aeromonas</taxon>
    </lineage>
</organism>
<feature type="domain" description="RecJ OB" evidence="9">
    <location>
        <begin position="501"/>
        <end position="599"/>
    </location>
</feature>
<evidence type="ECO:0000256" key="1">
    <source>
        <dbReference type="ARBA" id="ARBA00005915"/>
    </source>
</evidence>
<dbReference type="Pfam" id="PF02272">
    <property type="entry name" value="DHHA1"/>
    <property type="match status" value="1"/>
</dbReference>
<accession>A0A2T4N069</accession>
<dbReference type="GO" id="GO:0004527">
    <property type="term" value="F:exonuclease activity"/>
    <property type="evidence" value="ECO:0007669"/>
    <property type="project" value="UniProtKB-KW"/>
</dbReference>
<evidence type="ECO:0000256" key="2">
    <source>
        <dbReference type="ARBA" id="ARBA00019841"/>
    </source>
</evidence>
<dbReference type="SUPFAM" id="SSF64182">
    <property type="entry name" value="DHH phosphoesterases"/>
    <property type="match status" value="1"/>
</dbReference>
<evidence type="ECO:0000256" key="3">
    <source>
        <dbReference type="ARBA" id="ARBA00022722"/>
    </source>
</evidence>
<evidence type="ECO:0000259" key="8">
    <source>
        <dbReference type="Pfam" id="PF02272"/>
    </source>
</evidence>
<evidence type="ECO:0000256" key="5">
    <source>
        <dbReference type="ARBA" id="ARBA00022839"/>
    </source>
</evidence>
<dbReference type="Gene3D" id="3.10.310.30">
    <property type="match status" value="1"/>
</dbReference>
<keyword evidence="5 10" id="KW-0269">Exonuclease</keyword>
<feature type="domain" description="DHHA1" evidence="8">
    <location>
        <begin position="360"/>
        <end position="482"/>
    </location>
</feature>
<dbReference type="AlphaFoldDB" id="A0A2T4N069"/>
<dbReference type="InterPro" id="IPR041122">
    <property type="entry name" value="RecJ_OB"/>
</dbReference>
<dbReference type="InterPro" id="IPR001667">
    <property type="entry name" value="DDH_dom"/>
</dbReference>
<dbReference type="PANTHER" id="PTHR30255:SF2">
    <property type="entry name" value="SINGLE-STRANDED-DNA-SPECIFIC EXONUCLEASE RECJ"/>
    <property type="match status" value="1"/>
</dbReference>
<reference evidence="10 11" key="1">
    <citation type="submission" date="2018-03" db="EMBL/GenBank/DDBJ databases">
        <title>Aeromonas veronii whole genome sequencing and analysis.</title>
        <authorList>
            <person name="Xie H."/>
            <person name="Liu T."/>
            <person name="Wang K."/>
        </authorList>
    </citation>
    <scope>NUCLEOTIDE SEQUENCE [LARGE SCALE GENOMIC DNA]</scope>
    <source>
        <strain evidence="10 11">XH.VA.1</strain>
    </source>
</reference>
<keyword evidence="6" id="KW-0175">Coiled coil</keyword>
<evidence type="ECO:0000313" key="10">
    <source>
        <dbReference type="EMBL" id="PTH80177.1"/>
    </source>
</evidence>
<dbReference type="Pfam" id="PF01368">
    <property type="entry name" value="DHH"/>
    <property type="match status" value="1"/>
</dbReference>
<sequence length="650" mass="71775">MKIKPIVEATQKTTAHIHENPILNRVYQNRGVLSPAEIEYSLHNLIKPNGMKGIDKATDILLNHLLANSKIIVVGDYDCDGATATTIAVEGLTMLGAKNVSFLVPDRIKHGYGLSPEIVRLVGEQSPDLIITVDNGIASFAGCEAVKHLEKPCQIIVTDHHLAAEEGLPDADAIVNPNQPGCGFKSKNIAGCGVIFYVIMALRAKMREKGIFEKMGTVQPNMTPLLDVLALGTVADVVTLDYNNRILVTQGLNMINNGMCRPGIKAVLELKKRQIGNIVSSDMGFSAGPCFNAAGRLDDMRLGIKCMLEKDESRAMEYAEQLFELNQQRKELGSEMEGEAIKILEEYKVDEHSFGVCLHEPTWHEGVIGILASRIKERLNRPVIIFTDTHHASDARKALESAIERKASAEEIRDLERLLGDCDIKGSARSVPGVHLKHVLDHINKTDSAILSKFGGHAMAAGLSLKIRHFEKFKSEFDKMVRKDLTEEMILGKMEVDIKNVEPSLMTLEAAELLRSGGPWGQNFTQPVFSQVFSVVTHRILGDKHLKMTVKPVGSDMSFEAIAFNCIENGELPFKNNFEGVFSLDVNEWKGRKSLQLMVHCIQDPSLDLELDKENTNSDSLILSGAASMQKKDIGRVRVENKKEDVAVPF</sequence>
<evidence type="ECO:0000256" key="4">
    <source>
        <dbReference type="ARBA" id="ARBA00022801"/>
    </source>
</evidence>
<protein>
    <recommendedName>
        <fullName evidence="2">Single-stranded-DNA-specific exonuclease RecJ</fullName>
    </recommendedName>
</protein>
<keyword evidence="4" id="KW-0378">Hydrolase</keyword>